<dbReference type="Proteomes" id="UP000187344">
    <property type="component" value="Unassembled WGS sequence"/>
</dbReference>
<dbReference type="Pfam" id="PF01041">
    <property type="entry name" value="DegT_DnrJ_EryC1"/>
    <property type="match status" value="1"/>
</dbReference>
<proteinExistence type="inferred from homology"/>
<reference evidence="3 4" key="1">
    <citation type="submission" date="2016-12" db="EMBL/GenBank/DDBJ databases">
        <title>Comparative genomics of Bartonella apis.</title>
        <authorList>
            <person name="Engel P."/>
        </authorList>
    </citation>
    <scope>NUCLEOTIDE SEQUENCE [LARGE SCALE GENOMIC DNA]</scope>
    <source>
        <strain evidence="3 4">PEB0149</strain>
    </source>
</reference>
<dbReference type="InterPro" id="IPR000653">
    <property type="entry name" value="DegT/StrS_aminotransferase"/>
</dbReference>
<comment type="similarity">
    <text evidence="1 2">Belongs to the DegT/DnrJ/EryC1 family.</text>
</comment>
<dbReference type="InterPro" id="IPR015424">
    <property type="entry name" value="PyrdxlP-dep_Trfase"/>
</dbReference>
<dbReference type="InterPro" id="IPR015421">
    <property type="entry name" value="PyrdxlP-dep_Trfase_major"/>
</dbReference>
<keyword evidence="4" id="KW-1185">Reference proteome</keyword>
<dbReference type="EMBL" id="LXYT01000002">
    <property type="protein sequence ID" value="OLY43522.1"/>
    <property type="molecule type" value="Genomic_DNA"/>
</dbReference>
<organism evidence="3 4">
    <name type="scientific">Bartonella apis</name>
    <dbReference type="NCBI Taxonomy" id="1686310"/>
    <lineage>
        <taxon>Bacteria</taxon>
        <taxon>Pseudomonadati</taxon>
        <taxon>Pseudomonadota</taxon>
        <taxon>Alphaproteobacteria</taxon>
        <taxon>Hyphomicrobiales</taxon>
        <taxon>Bartonellaceae</taxon>
        <taxon>Bartonella</taxon>
    </lineage>
</organism>
<dbReference type="RefSeq" id="WP_075870360.1">
    <property type="nucleotide sequence ID" value="NZ_CALYQA010000001.1"/>
</dbReference>
<accession>A0A1R0F9F2</accession>
<protein>
    <submittedName>
        <fullName evidence="3">dTDP-4-amino-4,6-dideoxygalactose transaminase</fullName>
    </submittedName>
</protein>
<dbReference type="Gene3D" id="3.90.1150.10">
    <property type="entry name" value="Aspartate Aminotransferase, domain 1"/>
    <property type="match status" value="1"/>
</dbReference>
<name>A0A1R0F9F2_9HYPH</name>
<gene>
    <name evidence="3" type="ORF">PEB0149_009490</name>
</gene>
<dbReference type="GO" id="GO:0030170">
    <property type="term" value="F:pyridoxal phosphate binding"/>
    <property type="evidence" value="ECO:0007669"/>
    <property type="project" value="TreeGrafter"/>
</dbReference>
<sequence>MTRQGEIPPTAGLPMVWHDWSPTKKELCSNLGELFDLPPLILECSGTASLIVALQTLANMPRNEGRRDVIIPAYNCPLVVLAIAHCNLTVKLCDTAKNSFDFDFDCLDKLIDEKTLAVIPAHIGGQLADVEQCVQMAHKKGAYVIEDGAQALGSAAGKTGDIAFFSLAVGKGLTLYEGGLLTSSNDEIRLALKETHQKIVKPRFFFELKRISELLGYSIAYRPRLLSLAYGVPRRKELAAGNIEEAVGDVFDDDIPIHLVSCFRMKRGANAASRLKPFLEDIKKQAQRRIDKLEKIPSITVVKGIDDEKAIWPFIMVLFKTGEARDKALETLWPSPYGVTRLFVHALPDYSYLEPHFNMHFSTPNACDFAARMLTISNSPWLDDDTFDKIVTTIARSV</sequence>
<dbReference type="OrthoDB" id="9768668at2"/>
<evidence type="ECO:0000256" key="1">
    <source>
        <dbReference type="ARBA" id="ARBA00037999"/>
    </source>
</evidence>
<keyword evidence="2" id="KW-0663">Pyridoxal phosphate</keyword>
<dbReference type="Gene3D" id="3.40.640.10">
    <property type="entry name" value="Type I PLP-dependent aspartate aminotransferase-like (Major domain)"/>
    <property type="match status" value="1"/>
</dbReference>
<dbReference type="PANTHER" id="PTHR30244:SF34">
    <property type="entry name" value="DTDP-4-AMINO-4,6-DIDEOXYGALACTOSE TRANSAMINASE"/>
    <property type="match status" value="1"/>
</dbReference>
<dbReference type="PANTHER" id="PTHR30244">
    <property type="entry name" value="TRANSAMINASE"/>
    <property type="match status" value="1"/>
</dbReference>
<dbReference type="AlphaFoldDB" id="A0A1R0F9F2"/>
<evidence type="ECO:0000313" key="4">
    <source>
        <dbReference type="Proteomes" id="UP000187344"/>
    </source>
</evidence>
<comment type="caution">
    <text evidence="3">The sequence shown here is derived from an EMBL/GenBank/DDBJ whole genome shotgun (WGS) entry which is preliminary data.</text>
</comment>
<dbReference type="InterPro" id="IPR015422">
    <property type="entry name" value="PyrdxlP-dep_Trfase_small"/>
</dbReference>
<dbReference type="SUPFAM" id="SSF53383">
    <property type="entry name" value="PLP-dependent transferases"/>
    <property type="match status" value="1"/>
</dbReference>
<evidence type="ECO:0000256" key="2">
    <source>
        <dbReference type="RuleBase" id="RU004508"/>
    </source>
</evidence>
<evidence type="ECO:0000313" key="3">
    <source>
        <dbReference type="EMBL" id="OLY43522.1"/>
    </source>
</evidence>
<dbReference type="GO" id="GO:0008483">
    <property type="term" value="F:transaminase activity"/>
    <property type="evidence" value="ECO:0007669"/>
    <property type="project" value="TreeGrafter"/>
</dbReference>
<dbReference type="GO" id="GO:0000271">
    <property type="term" value="P:polysaccharide biosynthetic process"/>
    <property type="evidence" value="ECO:0007669"/>
    <property type="project" value="TreeGrafter"/>
</dbReference>